<protein>
    <recommendedName>
        <fullName evidence="5">THAP-type domain-containing protein</fullName>
    </recommendedName>
</protein>
<reference evidence="3 4" key="1">
    <citation type="submission" date="2019-08" db="EMBL/GenBank/DDBJ databases">
        <title>The genome of the soybean aphid Biotype 1, its phylome, world population structure and adaptation to the North American continent.</title>
        <authorList>
            <person name="Giordano R."/>
            <person name="Donthu R.K."/>
            <person name="Hernandez A.G."/>
            <person name="Wright C.L."/>
            <person name="Zimin A.V."/>
        </authorList>
    </citation>
    <scope>NUCLEOTIDE SEQUENCE [LARGE SCALE GENOMIC DNA]</scope>
    <source>
        <tissue evidence="3">Whole aphids</tissue>
    </source>
</reference>
<dbReference type="Pfam" id="PF21787">
    <property type="entry name" value="TNP-like_RNaseH_N"/>
    <property type="match status" value="1"/>
</dbReference>
<dbReference type="InterPro" id="IPR022242">
    <property type="entry name" value="TNP-like_C"/>
</dbReference>
<accession>A0A6G0T9C4</accession>
<dbReference type="OrthoDB" id="6610564at2759"/>
<feature type="domain" description="Transposable element P transposase-like C-terminal" evidence="1">
    <location>
        <begin position="230"/>
        <end position="317"/>
    </location>
</feature>
<dbReference type="AlphaFoldDB" id="A0A6G0T9C4"/>
<sequence length="451" mass="52089">MIKNEILPFSCVQTIKRYLSSVKLDFGFDPSFFEIFKNKIISKTEQQKHGVLMFDEISVRKSLKTDPKTLRYREVVDDISSTKNEALADHGLVFGFSSLCENYFQPIGCFAAKGALLNATNGVTLAKLVVQAIMLLEQAGAKVTAIICDGAKPNRRMWKEFGITEELGSVKHFFQNSYDDLRKIFAVSYYRVPKSPTYRAKWFNACGVVDNTVKDDSINENCLLELNDKFKEKDTPLTAQIFQTSEILEESTVTETETIENECLKLLNSFELETTVEELYTAKDPCEEDNLMYISGSVAKKFKNKYPFLEDNNNETNIESGSWMSYISKGYLTCPSKDLWNVSKVLETIFMQEFNNERGIVKKLTTKVNQHVNEKCIMIPNEVIECLVRTRMYIHTPHLFKCIRNRLLSKELMIQFGLVRWRHYQVLYEKERKLPGNARLQEYAQNLLNHI</sequence>
<name>A0A6G0T9C4_APHGL</name>
<gene>
    <name evidence="3" type="ORF">AGLY_012168</name>
</gene>
<dbReference type="EMBL" id="VYZN01000048">
    <property type="protein sequence ID" value="KAE9528593.1"/>
    <property type="molecule type" value="Genomic_DNA"/>
</dbReference>
<evidence type="ECO:0000313" key="3">
    <source>
        <dbReference type="EMBL" id="KAE9528593.1"/>
    </source>
</evidence>
<organism evidence="3 4">
    <name type="scientific">Aphis glycines</name>
    <name type="common">Soybean aphid</name>
    <dbReference type="NCBI Taxonomy" id="307491"/>
    <lineage>
        <taxon>Eukaryota</taxon>
        <taxon>Metazoa</taxon>
        <taxon>Ecdysozoa</taxon>
        <taxon>Arthropoda</taxon>
        <taxon>Hexapoda</taxon>
        <taxon>Insecta</taxon>
        <taxon>Pterygota</taxon>
        <taxon>Neoptera</taxon>
        <taxon>Paraneoptera</taxon>
        <taxon>Hemiptera</taxon>
        <taxon>Sternorrhyncha</taxon>
        <taxon>Aphidomorpha</taxon>
        <taxon>Aphidoidea</taxon>
        <taxon>Aphididae</taxon>
        <taxon>Aphidini</taxon>
        <taxon>Aphis</taxon>
        <taxon>Aphis</taxon>
    </lineage>
</organism>
<dbReference type="Proteomes" id="UP000475862">
    <property type="component" value="Unassembled WGS sequence"/>
</dbReference>
<evidence type="ECO:0000313" key="4">
    <source>
        <dbReference type="Proteomes" id="UP000475862"/>
    </source>
</evidence>
<dbReference type="Pfam" id="PF12596">
    <property type="entry name" value="Tnp_P_element_C"/>
    <property type="match status" value="1"/>
</dbReference>
<evidence type="ECO:0000259" key="2">
    <source>
        <dbReference type="Pfam" id="PF21787"/>
    </source>
</evidence>
<comment type="caution">
    <text evidence="3">The sequence shown here is derived from an EMBL/GenBank/DDBJ whole genome shotgun (WGS) entry which is preliminary data.</text>
</comment>
<dbReference type="InterPro" id="IPR048365">
    <property type="entry name" value="TNP-like_RNaseH_N"/>
</dbReference>
<evidence type="ECO:0008006" key="5">
    <source>
        <dbReference type="Google" id="ProtNLM"/>
    </source>
</evidence>
<proteinExistence type="predicted"/>
<evidence type="ECO:0000259" key="1">
    <source>
        <dbReference type="Pfam" id="PF12596"/>
    </source>
</evidence>
<keyword evidence="4" id="KW-1185">Reference proteome</keyword>
<feature type="domain" description="Transposable element P transposase-like RNase H" evidence="2">
    <location>
        <begin position="26"/>
        <end position="162"/>
    </location>
</feature>